<protein>
    <recommendedName>
        <fullName evidence="3">Sulfurtransferase complex subunit TusB</fullName>
    </recommendedName>
</protein>
<dbReference type="GO" id="GO:0002143">
    <property type="term" value="P:tRNA wobble position uridine thiolation"/>
    <property type="evidence" value="ECO:0007669"/>
    <property type="project" value="InterPro"/>
</dbReference>
<name>A0A6L9MP62_9ALTE</name>
<evidence type="ECO:0000313" key="1">
    <source>
        <dbReference type="EMBL" id="NDW19992.1"/>
    </source>
</evidence>
<keyword evidence="2" id="KW-1185">Reference proteome</keyword>
<dbReference type="Proteomes" id="UP000478837">
    <property type="component" value="Unassembled WGS sequence"/>
</dbReference>
<reference evidence="1 2" key="1">
    <citation type="submission" date="2020-01" db="EMBL/GenBank/DDBJ databases">
        <title>Genomes of bacteria type strains.</title>
        <authorList>
            <person name="Chen J."/>
            <person name="Zhu S."/>
            <person name="Yang J."/>
        </authorList>
    </citation>
    <scope>NUCLEOTIDE SEQUENCE [LARGE SCALE GENOMIC DNA]</scope>
    <source>
        <strain evidence="1 2">LMG 22958</strain>
    </source>
</reference>
<comment type="caution">
    <text evidence="1">The sequence shown here is derived from an EMBL/GenBank/DDBJ whole genome shotgun (WGS) entry which is preliminary data.</text>
</comment>
<dbReference type="AlphaFoldDB" id="A0A6L9MP62"/>
<evidence type="ECO:0000313" key="2">
    <source>
        <dbReference type="Proteomes" id="UP000478837"/>
    </source>
</evidence>
<dbReference type="RefSeq" id="WP_163109142.1">
    <property type="nucleotide sequence ID" value="NZ_JAAAWP010000001.1"/>
</dbReference>
<proteinExistence type="predicted"/>
<dbReference type="InterPro" id="IPR007215">
    <property type="entry name" value="Sulphur_relay_TusB/DsrH"/>
</dbReference>
<dbReference type="Pfam" id="PF04077">
    <property type="entry name" value="DsrH"/>
    <property type="match status" value="1"/>
</dbReference>
<dbReference type="SUPFAM" id="SSF75169">
    <property type="entry name" value="DsrEFH-like"/>
    <property type="match status" value="1"/>
</dbReference>
<dbReference type="EMBL" id="JAAAWP010000001">
    <property type="protein sequence ID" value="NDW19992.1"/>
    <property type="molecule type" value="Genomic_DNA"/>
</dbReference>
<accession>A0A6L9MP62</accession>
<dbReference type="InterPro" id="IPR027396">
    <property type="entry name" value="DsrEFH-like"/>
</dbReference>
<evidence type="ECO:0008006" key="3">
    <source>
        <dbReference type="Google" id="ProtNLM"/>
    </source>
</evidence>
<dbReference type="GO" id="GO:0005737">
    <property type="term" value="C:cytoplasm"/>
    <property type="evidence" value="ECO:0007669"/>
    <property type="project" value="InterPro"/>
</dbReference>
<organism evidence="1 2">
    <name type="scientific">Alteromonas hispanica</name>
    <dbReference type="NCBI Taxonomy" id="315421"/>
    <lineage>
        <taxon>Bacteria</taxon>
        <taxon>Pseudomonadati</taxon>
        <taxon>Pseudomonadota</taxon>
        <taxon>Gammaproteobacteria</taxon>
        <taxon>Alteromonadales</taxon>
        <taxon>Alteromonadaceae</taxon>
        <taxon>Alteromonas/Salinimonas group</taxon>
        <taxon>Alteromonas</taxon>
    </lineage>
</organism>
<sequence length="110" mass="11810">MLINLTKRAITASDIAFIDAALSHEDANDSGDKQNISVIVFSGDGVYAQHHLATTEHAFKEQSIETSAAKLYAVADDVASRGVKPLKHLALISAEEFAALSGQHQHWVAI</sequence>
<gene>
    <name evidence="1" type="ORF">GTW09_00395</name>
</gene>
<dbReference type="Gene3D" id="3.40.1260.10">
    <property type="entry name" value="DsrEFH-like"/>
    <property type="match status" value="1"/>
</dbReference>